<feature type="transmembrane region" description="Helical" evidence="1">
    <location>
        <begin position="200"/>
        <end position="225"/>
    </location>
</feature>
<dbReference type="STRING" id="35608.A0A2U1QF34"/>
<name>A0A2U1QF34_ARTAN</name>
<keyword evidence="1" id="KW-1133">Transmembrane helix</keyword>
<dbReference type="EMBL" id="PKPP01000169">
    <property type="protein sequence ID" value="PWA96610.1"/>
    <property type="molecule type" value="Genomic_DNA"/>
</dbReference>
<dbReference type="OrthoDB" id="1652385at2759"/>
<keyword evidence="1" id="KW-0472">Membrane</keyword>
<dbReference type="PANTHER" id="PTHR24177">
    <property type="entry name" value="CASKIN"/>
    <property type="match status" value="1"/>
</dbReference>
<dbReference type="Pfam" id="PF12796">
    <property type="entry name" value="Ank_2"/>
    <property type="match status" value="1"/>
</dbReference>
<accession>A0A2U1QF34</accession>
<evidence type="ECO:0000313" key="3">
    <source>
        <dbReference type="EMBL" id="PWA96610.1"/>
    </source>
</evidence>
<protein>
    <submittedName>
        <fullName evidence="3">Ankyrin repeat-containing domain, PGG domain protein</fullName>
    </submittedName>
</protein>
<feature type="transmembrane region" description="Helical" evidence="1">
    <location>
        <begin position="246"/>
        <end position="268"/>
    </location>
</feature>
<dbReference type="Pfam" id="PF13962">
    <property type="entry name" value="PGG"/>
    <property type="match status" value="1"/>
</dbReference>
<organism evidence="3 4">
    <name type="scientific">Artemisia annua</name>
    <name type="common">Sweet wormwood</name>
    <dbReference type="NCBI Taxonomy" id="35608"/>
    <lineage>
        <taxon>Eukaryota</taxon>
        <taxon>Viridiplantae</taxon>
        <taxon>Streptophyta</taxon>
        <taxon>Embryophyta</taxon>
        <taxon>Tracheophyta</taxon>
        <taxon>Spermatophyta</taxon>
        <taxon>Magnoliopsida</taxon>
        <taxon>eudicotyledons</taxon>
        <taxon>Gunneridae</taxon>
        <taxon>Pentapetalae</taxon>
        <taxon>asterids</taxon>
        <taxon>campanulids</taxon>
        <taxon>Asterales</taxon>
        <taxon>Asteraceae</taxon>
        <taxon>Asteroideae</taxon>
        <taxon>Anthemideae</taxon>
        <taxon>Artemisiinae</taxon>
        <taxon>Artemisia</taxon>
    </lineage>
</organism>
<keyword evidence="1" id="KW-0812">Transmembrane</keyword>
<sequence length="316" mass="34916">MSYNHIITNLPIHKAALNNDWESVAQIFENEPELMTKPINYLGETPLMIAVGTNTSHSFVKQLVDRIISVGAADQLFLTSSSGDNPLHRAAKIGNMIDAMILVEQNRDMAQAPDANEEVENLVEPSYKQALNKNKKTPKETFIEEHKDLLDEAQQWMKDTASSCTVVAALIITMAFAGAFTLPGGNEEDGKPLFLNKGTFILFIVSDAIALFSSTASVLMFLGILTARFAHDDFLYNLPKRMTIGLVSFFVSLAATMIAFSATLVLVLEHKVSWITAPLVVVTCIPVGLFAWLQFPLLIELVYSTYGPSIFRQKKD</sequence>
<dbReference type="Gene3D" id="1.25.40.20">
    <property type="entry name" value="Ankyrin repeat-containing domain"/>
    <property type="match status" value="1"/>
</dbReference>
<keyword evidence="4" id="KW-1185">Reference proteome</keyword>
<dbReference type="InterPro" id="IPR026961">
    <property type="entry name" value="PGG_dom"/>
</dbReference>
<reference evidence="3 4" key="1">
    <citation type="journal article" date="2018" name="Mol. Plant">
        <title>The genome of Artemisia annua provides insight into the evolution of Asteraceae family and artemisinin biosynthesis.</title>
        <authorList>
            <person name="Shen Q."/>
            <person name="Zhang L."/>
            <person name="Liao Z."/>
            <person name="Wang S."/>
            <person name="Yan T."/>
            <person name="Shi P."/>
            <person name="Liu M."/>
            <person name="Fu X."/>
            <person name="Pan Q."/>
            <person name="Wang Y."/>
            <person name="Lv Z."/>
            <person name="Lu X."/>
            <person name="Zhang F."/>
            <person name="Jiang W."/>
            <person name="Ma Y."/>
            <person name="Chen M."/>
            <person name="Hao X."/>
            <person name="Li L."/>
            <person name="Tang Y."/>
            <person name="Lv G."/>
            <person name="Zhou Y."/>
            <person name="Sun X."/>
            <person name="Brodelius P.E."/>
            <person name="Rose J.K.C."/>
            <person name="Tang K."/>
        </authorList>
    </citation>
    <scope>NUCLEOTIDE SEQUENCE [LARGE SCALE GENOMIC DNA]</scope>
    <source>
        <strain evidence="4">cv. Huhao1</strain>
        <tissue evidence="3">Leaf</tissue>
    </source>
</reference>
<evidence type="ECO:0000256" key="1">
    <source>
        <dbReference type="SAM" id="Phobius"/>
    </source>
</evidence>
<dbReference type="InterPro" id="IPR002110">
    <property type="entry name" value="Ankyrin_rpt"/>
</dbReference>
<dbReference type="AlphaFoldDB" id="A0A2U1QF34"/>
<comment type="caution">
    <text evidence="3">The sequence shown here is derived from an EMBL/GenBank/DDBJ whole genome shotgun (WGS) entry which is preliminary data.</text>
</comment>
<feature type="domain" description="PGG" evidence="2">
    <location>
        <begin position="155"/>
        <end position="266"/>
    </location>
</feature>
<evidence type="ECO:0000259" key="2">
    <source>
        <dbReference type="Pfam" id="PF13962"/>
    </source>
</evidence>
<gene>
    <name evidence="3" type="ORF">CTI12_AA037600</name>
</gene>
<dbReference type="InterPro" id="IPR036770">
    <property type="entry name" value="Ankyrin_rpt-contain_sf"/>
</dbReference>
<evidence type="ECO:0000313" key="4">
    <source>
        <dbReference type="Proteomes" id="UP000245207"/>
    </source>
</evidence>
<dbReference type="GO" id="GO:0016020">
    <property type="term" value="C:membrane"/>
    <property type="evidence" value="ECO:0007669"/>
    <property type="project" value="TreeGrafter"/>
</dbReference>
<feature type="transmembrane region" description="Helical" evidence="1">
    <location>
        <begin position="160"/>
        <end position="180"/>
    </location>
</feature>
<dbReference type="SUPFAM" id="SSF48403">
    <property type="entry name" value="Ankyrin repeat"/>
    <property type="match status" value="1"/>
</dbReference>
<feature type="transmembrane region" description="Helical" evidence="1">
    <location>
        <begin position="274"/>
        <end position="293"/>
    </location>
</feature>
<proteinExistence type="predicted"/>
<dbReference type="PANTHER" id="PTHR24177:SF304">
    <property type="entry name" value="ANKYRIN REPEAT-CONTAINING DOMAIN, PGG DOMAIN PROTEIN-RELATED"/>
    <property type="match status" value="1"/>
</dbReference>
<dbReference type="Proteomes" id="UP000245207">
    <property type="component" value="Unassembled WGS sequence"/>
</dbReference>